<keyword evidence="9" id="KW-0560">Oxidoreductase</keyword>
<comment type="subcellular location">
    <subcellularLocation>
        <location evidence="2">Cell membrane</location>
    </subcellularLocation>
</comment>
<dbReference type="Pfam" id="PF14720">
    <property type="entry name" value="NiFe_hyd_SSU_C"/>
    <property type="match status" value="1"/>
</dbReference>
<evidence type="ECO:0000256" key="12">
    <source>
        <dbReference type="ARBA" id="ARBA00023136"/>
    </source>
</evidence>
<keyword evidence="13" id="KW-0003">3Fe-4S</keyword>
<evidence type="ECO:0000256" key="6">
    <source>
        <dbReference type="ARBA" id="ARBA00022485"/>
    </source>
</evidence>
<dbReference type="PANTHER" id="PTHR30013">
    <property type="entry name" value="NIFE / NIFESE HYDROGENASE SMALL SUBUNIT FAMILY MEMBER"/>
    <property type="match status" value="1"/>
</dbReference>
<dbReference type="NCBIfam" id="TIGR00391">
    <property type="entry name" value="hydA"/>
    <property type="match status" value="1"/>
</dbReference>
<keyword evidence="17" id="KW-1185">Reference proteome</keyword>
<keyword evidence="6 13" id="KW-0004">4Fe-4S</keyword>
<evidence type="ECO:0000259" key="15">
    <source>
        <dbReference type="Pfam" id="PF14720"/>
    </source>
</evidence>
<dbReference type="InterPro" id="IPR037148">
    <property type="entry name" value="NiFe-Hase_small_C_sf"/>
</dbReference>
<accession>A0A238YB72</accession>
<keyword evidence="10 13" id="KW-0408">Iron</keyword>
<keyword evidence="5" id="KW-1003">Cell membrane</keyword>
<dbReference type="GO" id="GO:0051538">
    <property type="term" value="F:3 iron, 4 sulfur cluster binding"/>
    <property type="evidence" value="ECO:0007669"/>
    <property type="project" value="UniProtKB-KW"/>
</dbReference>
<evidence type="ECO:0000313" key="17">
    <source>
        <dbReference type="Proteomes" id="UP000198384"/>
    </source>
</evidence>
<feature type="binding site" evidence="13">
    <location>
        <position position="239"/>
    </location>
    <ligand>
        <name>[4Fe-4S] cluster</name>
        <dbReference type="ChEBI" id="CHEBI:49883"/>
        <label>2</label>
    </ligand>
</feature>
<dbReference type="Gene3D" id="4.10.480.10">
    <property type="entry name" value="Cytochrome-c3 hydrogenase, C-terminal domain"/>
    <property type="match status" value="1"/>
</dbReference>
<evidence type="ECO:0000259" key="14">
    <source>
        <dbReference type="Pfam" id="PF01058"/>
    </source>
</evidence>
<dbReference type="Proteomes" id="UP000198384">
    <property type="component" value="Unassembled WGS sequence"/>
</dbReference>
<feature type="binding site" evidence="13">
    <location>
        <position position="69"/>
    </location>
    <ligand>
        <name>[4Fe-4S] cluster</name>
        <dbReference type="ChEBI" id="CHEBI:49883"/>
        <label>1</label>
    </ligand>
</feature>
<dbReference type="GO" id="GO:0009061">
    <property type="term" value="P:anaerobic respiration"/>
    <property type="evidence" value="ECO:0007669"/>
    <property type="project" value="TreeGrafter"/>
</dbReference>
<proteinExistence type="inferred from homology"/>
<dbReference type="GO" id="GO:0008901">
    <property type="term" value="F:ferredoxin hydrogenase activity"/>
    <property type="evidence" value="ECO:0007669"/>
    <property type="project" value="InterPro"/>
</dbReference>
<dbReference type="GO" id="GO:0051539">
    <property type="term" value="F:4 iron, 4 sulfur cluster binding"/>
    <property type="evidence" value="ECO:0007669"/>
    <property type="project" value="UniProtKB-KW"/>
</dbReference>
<comment type="similarity">
    <text evidence="3">Belongs to the [NiFe]/[NiFeSe] hydrogenase small subunit family.</text>
</comment>
<dbReference type="PANTHER" id="PTHR30013:SF6">
    <property type="entry name" value="HYDROGENASE-1 SMALL CHAIN"/>
    <property type="match status" value="1"/>
</dbReference>
<feature type="binding site" evidence="13">
    <location>
        <position position="66"/>
    </location>
    <ligand>
        <name>[4Fe-4S] cluster</name>
        <dbReference type="ChEBI" id="CHEBI:49883"/>
        <label>1</label>
    </ligand>
</feature>
<feature type="binding site" evidence="13">
    <location>
        <position position="279"/>
    </location>
    <ligand>
        <name>[3Fe-4S] cluster</name>
        <dbReference type="ChEBI" id="CHEBI:21137"/>
    </ligand>
</feature>
<evidence type="ECO:0000256" key="1">
    <source>
        <dbReference type="ARBA" id="ARBA00001966"/>
    </source>
</evidence>
<comment type="subunit">
    <text evidence="4">Heterodimer of a large and a small subunit.</text>
</comment>
<dbReference type="GO" id="GO:0009375">
    <property type="term" value="C:ferredoxin hydrogenase complex"/>
    <property type="evidence" value="ECO:0007669"/>
    <property type="project" value="InterPro"/>
</dbReference>
<organism evidence="16 17">
    <name type="scientific">Lutibacter agarilyticus</name>
    <dbReference type="NCBI Taxonomy" id="1109740"/>
    <lineage>
        <taxon>Bacteria</taxon>
        <taxon>Pseudomonadati</taxon>
        <taxon>Bacteroidota</taxon>
        <taxon>Flavobacteriia</taxon>
        <taxon>Flavobacteriales</taxon>
        <taxon>Flavobacteriaceae</taxon>
        <taxon>Lutibacter</taxon>
    </lineage>
</organism>
<dbReference type="PROSITE" id="PS51318">
    <property type="entry name" value="TAT"/>
    <property type="match status" value="1"/>
</dbReference>
<feature type="domain" description="NADH:ubiquinone oxidoreductase-like 20kDa subunit" evidence="14">
    <location>
        <begin position="66"/>
        <end position="211"/>
    </location>
</feature>
<gene>
    <name evidence="16" type="ORF">SAMN06265371_108187</name>
</gene>
<keyword evidence="12" id="KW-0472">Membrane</keyword>
<dbReference type="EMBL" id="FZNT01000008">
    <property type="protein sequence ID" value="SNR68202.1"/>
    <property type="molecule type" value="Genomic_DNA"/>
</dbReference>
<protein>
    <submittedName>
        <fullName evidence="16">Hydrogenase small subunit</fullName>
    </submittedName>
</protein>
<dbReference type="InterPro" id="IPR027394">
    <property type="entry name" value="Cytochrome-c3_hydrogenase_C"/>
</dbReference>
<dbReference type="InterPro" id="IPR006137">
    <property type="entry name" value="NADH_UbQ_OxRdtase-like_20kDa"/>
</dbReference>
<dbReference type="InterPro" id="IPR037024">
    <property type="entry name" value="NiFe_Hase_small_N_sf"/>
</dbReference>
<comment type="cofactor">
    <cofactor evidence="1">
        <name>[4Fe-4S] cluster</name>
        <dbReference type="ChEBI" id="CHEBI:49883"/>
    </cofactor>
</comment>
<dbReference type="InterPro" id="IPR001821">
    <property type="entry name" value="NiFe_hydrogenase_ssu"/>
</dbReference>
<dbReference type="PRINTS" id="PR00614">
    <property type="entry name" value="NIHGNASESMLL"/>
</dbReference>
<dbReference type="InterPro" id="IPR006311">
    <property type="entry name" value="TAT_signal"/>
</dbReference>
<evidence type="ECO:0000256" key="2">
    <source>
        <dbReference type="ARBA" id="ARBA00004236"/>
    </source>
</evidence>
<dbReference type="SUPFAM" id="SSF56770">
    <property type="entry name" value="HydA/Nqo6-like"/>
    <property type="match status" value="1"/>
</dbReference>
<reference evidence="16 17" key="1">
    <citation type="submission" date="2017-06" db="EMBL/GenBank/DDBJ databases">
        <authorList>
            <person name="Kim H.J."/>
            <person name="Triplett B.A."/>
        </authorList>
    </citation>
    <scope>NUCLEOTIDE SEQUENCE [LARGE SCALE GENOMIC DNA]</scope>
    <source>
        <strain evidence="16 17">DSM 29150</strain>
    </source>
</reference>
<dbReference type="PIRSF" id="PIRSF000310">
    <property type="entry name" value="NiFe_hyd_ssu"/>
    <property type="match status" value="1"/>
</dbReference>
<feature type="binding site" evidence="13">
    <location>
        <position position="164"/>
    </location>
    <ligand>
        <name>[4Fe-4S] cluster</name>
        <dbReference type="ChEBI" id="CHEBI:49883"/>
        <label>1</label>
    </ligand>
</feature>
<keyword evidence="11 13" id="KW-0411">Iron-sulfur</keyword>
<dbReference type="GO" id="GO:0005886">
    <property type="term" value="C:plasma membrane"/>
    <property type="evidence" value="ECO:0007669"/>
    <property type="project" value="UniProtKB-SubCell"/>
</dbReference>
<dbReference type="AlphaFoldDB" id="A0A238YB72"/>
<keyword evidence="7 13" id="KW-0479">Metal-binding</keyword>
<sequence length="374" mass="40960">MSTNSENKKTYYENIIKQGYSRRDFMKFTTYMAAFMGLESTMAGQIAQSLEKTPRMPVIWEHYQECTCCSESFIRSDHPIVADIILDKISLDYTLTLMAASGHQAEAAKQETMKKYHGEYILCVEGSVPMGDDGNYCCIAGKTAKEALLEAAEGAKAIIAWGSCATNGCVQAAKPNPTGATPIHKIIKNKPIIRVPGCPPIGEVMAGVIVHVVAFGRLPELDRLGRPKAFYAKRVHDSCYRRPYFDAGLFAETFDDQNAKDGYCLYKVGCKGPMTYNSCGTIKWNNGVSYPIQSGHGCIGCSEDGFWDHGPFYERMTKVPGIETEKTADDIGKVAAGVLAGGIAAHAIAANVSKRKELMQRINRGKSNEQNIDS</sequence>
<evidence type="ECO:0000256" key="13">
    <source>
        <dbReference type="PIRSR" id="PIRSR000310-1"/>
    </source>
</evidence>
<dbReference type="GO" id="GO:0044569">
    <property type="term" value="C:[Ni-Fe] hydrogenase complex"/>
    <property type="evidence" value="ECO:0007669"/>
    <property type="project" value="TreeGrafter"/>
</dbReference>
<feature type="binding site" evidence="13">
    <location>
        <position position="301"/>
    </location>
    <ligand>
        <name>[3Fe-4S] cluster</name>
        <dbReference type="ChEBI" id="CHEBI:21137"/>
    </ligand>
</feature>
<feature type="binding site" evidence="13">
    <location>
        <position position="236"/>
    </location>
    <ligand>
        <name>[4Fe-4S] cluster</name>
        <dbReference type="ChEBI" id="CHEBI:49883"/>
        <label>2</label>
    </ligand>
</feature>
<evidence type="ECO:0000256" key="11">
    <source>
        <dbReference type="ARBA" id="ARBA00023014"/>
    </source>
</evidence>
<feature type="domain" description="Cytochrome-c3 hydrogenase C-terminal" evidence="15">
    <location>
        <begin position="231"/>
        <end position="312"/>
    </location>
</feature>
<evidence type="ECO:0000256" key="10">
    <source>
        <dbReference type="ARBA" id="ARBA00023004"/>
    </source>
</evidence>
<dbReference type="Pfam" id="PF01058">
    <property type="entry name" value="Oxidored_q6"/>
    <property type="match status" value="1"/>
</dbReference>
<evidence type="ECO:0000256" key="5">
    <source>
        <dbReference type="ARBA" id="ARBA00022475"/>
    </source>
</evidence>
<name>A0A238YB72_9FLAO</name>
<evidence type="ECO:0000256" key="3">
    <source>
        <dbReference type="ARBA" id="ARBA00006605"/>
    </source>
</evidence>
<feature type="binding site" evidence="13">
    <location>
        <position position="198"/>
    </location>
    <ligand>
        <name>[4Fe-4S] cluster</name>
        <dbReference type="ChEBI" id="CHEBI:49883"/>
        <label>1</label>
    </ligand>
</feature>
<evidence type="ECO:0000256" key="4">
    <source>
        <dbReference type="ARBA" id="ARBA00011771"/>
    </source>
</evidence>
<dbReference type="Gene3D" id="3.40.50.700">
    <property type="entry name" value="NADH:ubiquinone oxidoreductase-like, 20kDa subunit"/>
    <property type="match status" value="1"/>
</dbReference>
<dbReference type="GO" id="GO:0046872">
    <property type="term" value="F:metal ion binding"/>
    <property type="evidence" value="ECO:0007669"/>
    <property type="project" value="UniProtKB-KW"/>
</dbReference>
<evidence type="ECO:0000256" key="9">
    <source>
        <dbReference type="ARBA" id="ARBA00023002"/>
    </source>
</evidence>
<feature type="binding site" evidence="13">
    <location>
        <position position="264"/>
    </location>
    <ligand>
        <name>[4Fe-4S] cluster</name>
        <dbReference type="ChEBI" id="CHEBI:49883"/>
        <label>2</label>
    </ligand>
</feature>
<dbReference type="GO" id="GO:0009055">
    <property type="term" value="F:electron transfer activity"/>
    <property type="evidence" value="ECO:0007669"/>
    <property type="project" value="TreeGrafter"/>
</dbReference>
<dbReference type="OrthoDB" id="9766729at2"/>
<keyword evidence="8" id="KW-0732">Signal</keyword>
<feature type="binding site" evidence="13">
    <location>
        <position position="298"/>
    </location>
    <ligand>
        <name>[3Fe-4S] cluster</name>
        <dbReference type="ChEBI" id="CHEBI:21137"/>
    </ligand>
</feature>
<feature type="binding site" evidence="13">
    <location>
        <position position="270"/>
    </location>
    <ligand>
        <name>[4Fe-4S] cluster</name>
        <dbReference type="ChEBI" id="CHEBI:49883"/>
        <label>2</label>
    </ligand>
</feature>
<evidence type="ECO:0000313" key="16">
    <source>
        <dbReference type="EMBL" id="SNR68202.1"/>
    </source>
</evidence>
<evidence type="ECO:0000256" key="7">
    <source>
        <dbReference type="ARBA" id="ARBA00022723"/>
    </source>
</evidence>
<evidence type="ECO:0000256" key="8">
    <source>
        <dbReference type="ARBA" id="ARBA00022729"/>
    </source>
</evidence>
<dbReference type="RefSeq" id="WP_089382385.1">
    <property type="nucleotide sequence ID" value="NZ_FZNT01000008.1"/>
</dbReference>